<evidence type="ECO:0000256" key="8">
    <source>
        <dbReference type="ARBA" id="ARBA00023128"/>
    </source>
</evidence>
<evidence type="ECO:0000256" key="9">
    <source>
        <dbReference type="ARBA" id="ARBA00023136"/>
    </source>
</evidence>
<dbReference type="PANTHER" id="PTHR13094:SF1">
    <property type="entry name" value="NADH DEHYDROGENASE [UBIQUINONE] 1 BETA SUBCOMPLEX SUBUNIT 10"/>
    <property type="match status" value="1"/>
</dbReference>
<evidence type="ECO:0000256" key="11">
    <source>
        <dbReference type="ARBA" id="ARBA00030372"/>
    </source>
</evidence>
<comment type="subcellular location">
    <subcellularLocation>
        <location evidence="1">Mitochondrion inner membrane</location>
        <topology evidence="1">Peripheral membrane protein</topology>
        <orientation evidence="1">Matrix side</orientation>
    </subcellularLocation>
</comment>
<gene>
    <name evidence="14" type="primary">NDUFB10</name>
</gene>
<dbReference type="GO" id="GO:0005743">
    <property type="term" value="C:mitochondrial inner membrane"/>
    <property type="evidence" value="ECO:0007669"/>
    <property type="project" value="UniProtKB-SubCell"/>
</dbReference>
<feature type="region of interest" description="Disordered" evidence="13">
    <location>
        <begin position="175"/>
        <end position="273"/>
    </location>
</feature>
<evidence type="ECO:0000256" key="2">
    <source>
        <dbReference type="ARBA" id="ARBA00008317"/>
    </source>
</evidence>
<keyword evidence="9" id="KW-0472">Membrane</keyword>
<name>A0A6I8P2G9_ORNAN</name>
<comment type="function">
    <text evidence="10">Accessory subunit that is involved in the functional assembly of the mitochondrial respiratory chain complex I. Complex I has an NADH dehydrogenase activity with ubiquinone as an immediate electron acceptor and mediates the transfer of electrons from NADH to the respiratory chain.</text>
</comment>
<dbReference type="Bgee" id="ENSOANG00000040650">
    <property type="expression patterns" value="Expressed in fibroblast and 8 other cell types or tissues"/>
</dbReference>
<dbReference type="GeneTree" id="ENSGT00390000006348"/>
<evidence type="ECO:0000256" key="3">
    <source>
        <dbReference type="ARBA" id="ARBA00014109"/>
    </source>
</evidence>
<dbReference type="AlphaFoldDB" id="A0A6I8P2G9"/>
<feature type="compositionally biased region" description="Basic and acidic residues" evidence="13">
    <location>
        <begin position="1"/>
        <end position="15"/>
    </location>
</feature>
<comment type="similarity">
    <text evidence="2">Belongs to the complex I NDUFB10 subunit family.</text>
</comment>
<dbReference type="FunCoup" id="A0A6I8P2G9">
    <property type="interactions" value="705"/>
</dbReference>
<proteinExistence type="inferred from homology"/>
<evidence type="ECO:0000256" key="6">
    <source>
        <dbReference type="ARBA" id="ARBA00022792"/>
    </source>
</evidence>
<dbReference type="InterPro" id="IPR039993">
    <property type="entry name" value="NDUFB10"/>
</dbReference>
<evidence type="ECO:0000256" key="7">
    <source>
        <dbReference type="ARBA" id="ARBA00022982"/>
    </source>
</evidence>
<keyword evidence="4" id="KW-0813">Transport</keyword>
<keyword evidence="15" id="KW-1185">Reference proteome</keyword>
<evidence type="ECO:0000256" key="1">
    <source>
        <dbReference type="ARBA" id="ARBA00004443"/>
    </source>
</evidence>
<evidence type="ECO:0000256" key="10">
    <source>
        <dbReference type="ARBA" id="ARBA00024857"/>
    </source>
</evidence>
<keyword evidence="5" id="KW-0679">Respiratory chain</keyword>
<evidence type="ECO:0000256" key="4">
    <source>
        <dbReference type="ARBA" id="ARBA00022448"/>
    </source>
</evidence>
<dbReference type="Ensembl" id="ENSOANT00000049755.1">
    <property type="protein sequence ID" value="ENSOANP00000047182.1"/>
    <property type="gene ID" value="ENSOANG00000040650.1"/>
</dbReference>
<organism evidence="14 15">
    <name type="scientific">Ornithorhynchus anatinus</name>
    <name type="common">Duckbill platypus</name>
    <dbReference type="NCBI Taxonomy" id="9258"/>
    <lineage>
        <taxon>Eukaryota</taxon>
        <taxon>Metazoa</taxon>
        <taxon>Chordata</taxon>
        <taxon>Craniata</taxon>
        <taxon>Vertebrata</taxon>
        <taxon>Euteleostomi</taxon>
        <taxon>Mammalia</taxon>
        <taxon>Monotremata</taxon>
        <taxon>Ornithorhynchidae</taxon>
        <taxon>Ornithorhynchus</taxon>
    </lineage>
</organism>
<dbReference type="Pfam" id="PF10249">
    <property type="entry name" value="NDUFB10"/>
    <property type="match status" value="1"/>
</dbReference>
<reference evidence="14" key="2">
    <citation type="submission" date="2025-09" db="UniProtKB">
        <authorList>
            <consortium name="Ensembl"/>
        </authorList>
    </citation>
    <scope>IDENTIFICATION</scope>
    <source>
        <strain evidence="14">Glennie</strain>
    </source>
</reference>
<evidence type="ECO:0000256" key="12">
    <source>
        <dbReference type="ARBA" id="ARBA00032549"/>
    </source>
</evidence>
<feature type="region of interest" description="Disordered" evidence="13">
    <location>
        <begin position="1"/>
        <end position="21"/>
    </location>
</feature>
<evidence type="ECO:0000256" key="13">
    <source>
        <dbReference type="SAM" id="MobiDB-lite"/>
    </source>
</evidence>
<dbReference type="InterPro" id="IPR019377">
    <property type="entry name" value="NADH_UbQ_OxRdtase_su10"/>
</dbReference>
<evidence type="ECO:0000313" key="15">
    <source>
        <dbReference type="Proteomes" id="UP000002279"/>
    </source>
</evidence>
<evidence type="ECO:0000256" key="5">
    <source>
        <dbReference type="ARBA" id="ARBA00022660"/>
    </source>
</evidence>
<keyword evidence="7" id="KW-0249">Electron transport</keyword>
<accession>A0A6I8P2G9</accession>
<evidence type="ECO:0000313" key="14">
    <source>
        <dbReference type="Ensembl" id="ENSOANP00000047182.1"/>
    </source>
</evidence>
<dbReference type="PANTHER" id="PTHR13094">
    <property type="entry name" value="NADH-UBIQUINONE OXIDOREDUCTASE PDSW SUBUNIT"/>
    <property type="match status" value="1"/>
</dbReference>
<reference evidence="14" key="1">
    <citation type="submission" date="2025-08" db="UniProtKB">
        <authorList>
            <consortium name="Ensembl"/>
        </authorList>
    </citation>
    <scope>IDENTIFICATION</scope>
    <source>
        <strain evidence="14">Glennie</strain>
    </source>
</reference>
<dbReference type="GO" id="GO:0045271">
    <property type="term" value="C:respiratory chain complex I"/>
    <property type="evidence" value="ECO:0000318"/>
    <property type="project" value="GO_Central"/>
</dbReference>
<feature type="compositionally biased region" description="Basic and acidic residues" evidence="13">
    <location>
        <begin position="222"/>
        <end position="235"/>
    </location>
</feature>
<sequence length="297" mass="32970">MPRDWDKDVYPEPPRRTPVVESQTAVPNPLHFIVGVFDLLVDRPVTLLREFIERQHAKNKIYYYHRQFRRVPDITECTQGDVLCIYEAEMQWKRDFKVDQEIVNIVQERMKACQQREGDSYIQNCARELQQFEEVAKAYQDRCELAGGGGESRGWVALVGLFPARWDGMGRGFSSHPPHLDSDPVPKVIRAGGGVGGEWSYSRPPHSGHPPPGRSGAPHPGARGDPERPGQRSDHPVVGGSGERPLSAPPGLGLTGRSGPPIPPDQDLGGYSSARKCLAKQKERMIAERKAAKEAAA</sequence>
<keyword evidence="6" id="KW-0999">Mitochondrion inner membrane</keyword>
<keyword evidence="8" id="KW-0496">Mitochondrion</keyword>
<dbReference type="Proteomes" id="UP000002279">
    <property type="component" value="Unplaced"/>
</dbReference>
<dbReference type="InParanoid" id="A0A6I8P2G9"/>
<protein>
    <recommendedName>
        <fullName evidence="3">NADH dehydrogenase [ubiquinone] 1 beta subcomplex subunit 10</fullName>
    </recommendedName>
    <alternativeName>
        <fullName evidence="11">Complex I-PDSW</fullName>
    </alternativeName>
    <alternativeName>
        <fullName evidence="12">NADH-ubiquinone oxidoreductase PDSW subunit</fullName>
    </alternativeName>
</protein>